<evidence type="ECO:0000313" key="2">
    <source>
        <dbReference type="EMBL" id="MEN0642645.1"/>
    </source>
</evidence>
<evidence type="ECO:0008006" key="4">
    <source>
        <dbReference type="Google" id="ProtNLM"/>
    </source>
</evidence>
<name>A0ABU9VG92_9BACI</name>
<keyword evidence="3" id="KW-1185">Reference proteome</keyword>
<proteinExistence type="predicted"/>
<feature type="transmembrane region" description="Helical" evidence="1">
    <location>
        <begin position="7"/>
        <end position="24"/>
    </location>
</feature>
<keyword evidence="1" id="KW-0472">Membrane</keyword>
<evidence type="ECO:0000313" key="3">
    <source>
        <dbReference type="Proteomes" id="UP001418796"/>
    </source>
</evidence>
<gene>
    <name evidence="2" type="ORF">MKY91_05665</name>
</gene>
<protein>
    <recommendedName>
        <fullName evidence="4">DUF3953 domain-containing protein</fullName>
    </recommendedName>
</protein>
<organism evidence="2 3">
    <name type="scientific">Alkalicoccobacillus gibsonii</name>
    <dbReference type="NCBI Taxonomy" id="79881"/>
    <lineage>
        <taxon>Bacteria</taxon>
        <taxon>Bacillati</taxon>
        <taxon>Bacillota</taxon>
        <taxon>Bacilli</taxon>
        <taxon>Bacillales</taxon>
        <taxon>Bacillaceae</taxon>
        <taxon>Alkalicoccobacillus</taxon>
    </lineage>
</organism>
<evidence type="ECO:0000256" key="1">
    <source>
        <dbReference type="SAM" id="Phobius"/>
    </source>
</evidence>
<reference evidence="2 3" key="1">
    <citation type="submission" date="2024-03" db="EMBL/GenBank/DDBJ databases">
        <title>Bacilli Hybrid Assemblies.</title>
        <authorList>
            <person name="Kovac J."/>
        </authorList>
    </citation>
    <scope>NUCLEOTIDE SEQUENCE [LARGE SCALE GENOMIC DNA]</scope>
    <source>
        <strain evidence="2 3">FSL R7-0666</strain>
    </source>
</reference>
<keyword evidence="1" id="KW-0812">Transmembrane</keyword>
<dbReference type="Proteomes" id="UP001418796">
    <property type="component" value="Unassembled WGS sequence"/>
</dbReference>
<dbReference type="EMBL" id="JBCITK010000001">
    <property type="protein sequence ID" value="MEN0642645.1"/>
    <property type="molecule type" value="Genomic_DNA"/>
</dbReference>
<sequence length="76" mass="8380">MWRFSTSEVILGILAILLFVASLFQPWFIIGMNAVFVLLLTVGVIAGFKGKESKYNRVVLILMIAVVANGLIRAIL</sequence>
<accession>A0ABU9VG92</accession>
<comment type="caution">
    <text evidence="2">The sequence shown here is derived from an EMBL/GenBank/DDBJ whole genome shotgun (WGS) entry which is preliminary data.</text>
</comment>
<feature type="transmembrane region" description="Helical" evidence="1">
    <location>
        <begin position="55"/>
        <end position="75"/>
    </location>
</feature>
<feature type="transmembrane region" description="Helical" evidence="1">
    <location>
        <begin position="30"/>
        <end position="48"/>
    </location>
</feature>
<keyword evidence="1" id="KW-1133">Transmembrane helix</keyword>
<dbReference type="RefSeq" id="WP_343129730.1">
    <property type="nucleotide sequence ID" value="NZ_JBCITK010000001.1"/>
</dbReference>